<organism evidence="13 14">
    <name type="scientific">Sphingopyxis italica</name>
    <dbReference type="NCBI Taxonomy" id="1129133"/>
    <lineage>
        <taxon>Bacteria</taxon>
        <taxon>Pseudomonadati</taxon>
        <taxon>Pseudomonadota</taxon>
        <taxon>Alphaproteobacteria</taxon>
        <taxon>Sphingomonadales</taxon>
        <taxon>Sphingomonadaceae</taxon>
        <taxon>Sphingopyxis</taxon>
    </lineage>
</organism>
<keyword evidence="6" id="KW-0031">Aminopeptidase</keyword>
<keyword evidence="7" id="KW-0963">Cytoplasm</keyword>
<keyword evidence="9" id="KW-0378">Hydrolase</keyword>
<evidence type="ECO:0000256" key="10">
    <source>
        <dbReference type="ARBA" id="ARBA00029605"/>
    </source>
</evidence>
<feature type="chain" id="PRO_5030886645" description="Proline iminopeptidase" evidence="11">
    <location>
        <begin position="29"/>
        <end position="390"/>
    </location>
</feature>
<evidence type="ECO:0000256" key="4">
    <source>
        <dbReference type="ARBA" id="ARBA00012568"/>
    </source>
</evidence>
<evidence type="ECO:0000256" key="9">
    <source>
        <dbReference type="ARBA" id="ARBA00022801"/>
    </source>
</evidence>
<feature type="signal peptide" evidence="11">
    <location>
        <begin position="1"/>
        <end position="28"/>
    </location>
</feature>
<protein>
    <recommendedName>
        <fullName evidence="5">Proline iminopeptidase</fullName>
        <ecNumber evidence="4">3.4.11.5</ecNumber>
    </recommendedName>
    <alternativeName>
        <fullName evidence="10">Prolyl aminopeptidase</fullName>
    </alternativeName>
</protein>
<evidence type="ECO:0000256" key="7">
    <source>
        <dbReference type="ARBA" id="ARBA00022490"/>
    </source>
</evidence>
<sequence length="390" mass="43159">MIKSSEWFRRAAGHAAMTALLASPLVGAAAAQEAPQAPVAAPDARAIIADARRIMAPRGIEENYAVEIGGIKQWVSVRGRDSRNPILLFIHGGPATTEMPVSWLYQSSWEDYFTVVQWDQRGAGKSWTANEDPAAIAEGISIERMTQDGVELVDYLRKKYDKRKIFVLGHSWGTVIGLNVALRHPDWLHAYIGMGQVINGQENEELGYAFALREARRTKNAQAIKELEAIAPYPNPSAPTFFEQVLTQRKWVIYFGGLTAGRSDFSYDTNARLLAPEYSDADLAAARYAGLSLVALIPGLTQLDYRKVHRLDTPLFIVAGRRDFETPSALAADWFSSVQAPYKRLFWFEHSAHMMQLEQPGKLLMHLVNDVRPIAARAGDVAPGDAPGVD</sequence>
<dbReference type="Gene3D" id="3.40.50.1820">
    <property type="entry name" value="alpha/beta hydrolase"/>
    <property type="match status" value="1"/>
</dbReference>
<dbReference type="GO" id="GO:0004177">
    <property type="term" value="F:aminopeptidase activity"/>
    <property type="evidence" value="ECO:0007669"/>
    <property type="project" value="UniProtKB-KW"/>
</dbReference>
<dbReference type="GO" id="GO:0006508">
    <property type="term" value="P:proteolysis"/>
    <property type="evidence" value="ECO:0007669"/>
    <property type="project" value="UniProtKB-KW"/>
</dbReference>
<evidence type="ECO:0000256" key="3">
    <source>
        <dbReference type="ARBA" id="ARBA00010088"/>
    </source>
</evidence>
<dbReference type="InterPro" id="IPR029058">
    <property type="entry name" value="AB_hydrolase_fold"/>
</dbReference>
<dbReference type="InterPro" id="IPR005944">
    <property type="entry name" value="Pro_iminopeptidase"/>
</dbReference>
<dbReference type="InterPro" id="IPR002410">
    <property type="entry name" value="Peptidase_S33"/>
</dbReference>
<dbReference type="PANTHER" id="PTHR43722">
    <property type="entry name" value="PROLINE IMINOPEPTIDASE"/>
    <property type="match status" value="1"/>
</dbReference>
<dbReference type="EMBL" id="JAATIT010000001">
    <property type="protein sequence ID" value="NJB89008.1"/>
    <property type="molecule type" value="Genomic_DNA"/>
</dbReference>
<dbReference type="PRINTS" id="PR00793">
    <property type="entry name" value="PROAMNOPTASE"/>
</dbReference>
<evidence type="ECO:0000256" key="1">
    <source>
        <dbReference type="ARBA" id="ARBA00001585"/>
    </source>
</evidence>
<gene>
    <name evidence="13" type="ORF">GGR90_001160</name>
</gene>
<evidence type="ECO:0000313" key="13">
    <source>
        <dbReference type="EMBL" id="NJB89008.1"/>
    </source>
</evidence>
<comment type="caution">
    <text evidence="13">The sequence shown here is derived from an EMBL/GenBank/DDBJ whole genome shotgun (WGS) entry which is preliminary data.</text>
</comment>
<evidence type="ECO:0000313" key="14">
    <source>
        <dbReference type="Proteomes" id="UP000535078"/>
    </source>
</evidence>
<dbReference type="InterPro" id="IPR000073">
    <property type="entry name" value="AB_hydrolase_1"/>
</dbReference>
<name>A0A7X5XQF6_9SPHN</name>
<evidence type="ECO:0000256" key="11">
    <source>
        <dbReference type="SAM" id="SignalP"/>
    </source>
</evidence>
<evidence type="ECO:0000256" key="8">
    <source>
        <dbReference type="ARBA" id="ARBA00022670"/>
    </source>
</evidence>
<proteinExistence type="inferred from homology"/>
<comment type="subcellular location">
    <subcellularLocation>
        <location evidence="2">Cytoplasm</location>
    </subcellularLocation>
</comment>
<dbReference type="PANTHER" id="PTHR43722:SF1">
    <property type="entry name" value="PROLINE IMINOPEPTIDASE"/>
    <property type="match status" value="1"/>
</dbReference>
<feature type="domain" description="AB hydrolase-1" evidence="12">
    <location>
        <begin position="85"/>
        <end position="359"/>
    </location>
</feature>
<dbReference type="SUPFAM" id="SSF53474">
    <property type="entry name" value="alpha/beta-Hydrolases"/>
    <property type="match status" value="1"/>
</dbReference>
<evidence type="ECO:0000256" key="6">
    <source>
        <dbReference type="ARBA" id="ARBA00022438"/>
    </source>
</evidence>
<evidence type="ECO:0000256" key="5">
    <source>
        <dbReference type="ARBA" id="ARBA00021843"/>
    </source>
</evidence>
<dbReference type="AlphaFoldDB" id="A0A7X5XQF6"/>
<evidence type="ECO:0000256" key="2">
    <source>
        <dbReference type="ARBA" id="ARBA00004496"/>
    </source>
</evidence>
<dbReference type="Proteomes" id="UP000535078">
    <property type="component" value="Unassembled WGS sequence"/>
</dbReference>
<keyword evidence="11" id="KW-0732">Signal</keyword>
<keyword evidence="8" id="KW-0645">Protease</keyword>
<dbReference type="EC" id="3.4.11.5" evidence="4"/>
<comment type="catalytic activity">
    <reaction evidence="1">
        <text>Release of N-terminal proline from a peptide.</text>
        <dbReference type="EC" id="3.4.11.5"/>
    </reaction>
</comment>
<accession>A0A7X5XQF6</accession>
<evidence type="ECO:0000259" key="12">
    <source>
        <dbReference type="Pfam" id="PF00561"/>
    </source>
</evidence>
<keyword evidence="14" id="KW-1185">Reference proteome</keyword>
<dbReference type="GO" id="GO:0005737">
    <property type="term" value="C:cytoplasm"/>
    <property type="evidence" value="ECO:0007669"/>
    <property type="project" value="UniProtKB-SubCell"/>
</dbReference>
<reference evidence="13 14" key="1">
    <citation type="submission" date="2020-03" db="EMBL/GenBank/DDBJ databases">
        <title>Genomic Encyclopedia of Type Strains, Phase IV (KMG-IV): sequencing the most valuable type-strain genomes for metagenomic binning, comparative biology and taxonomic classification.</title>
        <authorList>
            <person name="Goeker M."/>
        </authorList>
    </citation>
    <scope>NUCLEOTIDE SEQUENCE [LARGE SCALE GENOMIC DNA]</scope>
    <source>
        <strain evidence="13 14">DSM 25229</strain>
    </source>
</reference>
<dbReference type="Pfam" id="PF00561">
    <property type="entry name" value="Abhydrolase_1"/>
    <property type="match status" value="1"/>
</dbReference>
<dbReference type="RefSeq" id="WP_209023571.1">
    <property type="nucleotide sequence ID" value="NZ_JAATIT010000001.1"/>
</dbReference>
<comment type="similarity">
    <text evidence="3">Belongs to the peptidase S33 family.</text>
</comment>